<dbReference type="PANTHER" id="PTHR47729:SF1">
    <property type="entry name" value="OVOMUCOID-LIKE-RELATED"/>
    <property type="match status" value="1"/>
</dbReference>
<dbReference type="SUPFAM" id="SSF100895">
    <property type="entry name" value="Kazal-type serine protease inhibitors"/>
    <property type="match status" value="1"/>
</dbReference>
<dbReference type="InterPro" id="IPR051597">
    <property type="entry name" value="Bifunctional_prot_inhibitor"/>
</dbReference>
<keyword evidence="6" id="KW-0732">Signal</keyword>
<reference evidence="9" key="1">
    <citation type="submission" date="2025-08" db="UniProtKB">
        <authorList>
            <consortium name="RefSeq"/>
        </authorList>
    </citation>
    <scope>IDENTIFICATION</scope>
</reference>
<organism evidence="8 9">
    <name type="scientific">Chanos chanos</name>
    <name type="common">Milkfish</name>
    <name type="synonym">Mugil chanos</name>
    <dbReference type="NCBI Taxonomy" id="29144"/>
    <lineage>
        <taxon>Eukaryota</taxon>
        <taxon>Metazoa</taxon>
        <taxon>Chordata</taxon>
        <taxon>Craniata</taxon>
        <taxon>Vertebrata</taxon>
        <taxon>Euteleostomi</taxon>
        <taxon>Actinopterygii</taxon>
        <taxon>Neopterygii</taxon>
        <taxon>Teleostei</taxon>
        <taxon>Ostariophysi</taxon>
        <taxon>Gonorynchiformes</taxon>
        <taxon>Chanidae</taxon>
        <taxon>Chanos</taxon>
    </lineage>
</organism>
<gene>
    <name evidence="9" type="primary">LOC115805517</name>
</gene>
<evidence type="ECO:0000313" key="8">
    <source>
        <dbReference type="Proteomes" id="UP000504632"/>
    </source>
</evidence>
<dbReference type="PRINTS" id="PR00290">
    <property type="entry name" value="KAZALINHBTR"/>
</dbReference>
<dbReference type="PROSITE" id="PS51465">
    <property type="entry name" value="KAZAL_2"/>
    <property type="match status" value="1"/>
</dbReference>
<dbReference type="PANTHER" id="PTHR47729">
    <property type="entry name" value="SERINE PEPTIDASE INHIBITOR, KAZAL TYPE 2, TANDEM DUPLICATE 1-RELATED"/>
    <property type="match status" value="1"/>
</dbReference>
<dbReference type="RefSeq" id="XP_030621986.1">
    <property type="nucleotide sequence ID" value="XM_030766126.1"/>
</dbReference>
<evidence type="ECO:0000313" key="9">
    <source>
        <dbReference type="RefSeq" id="XP_030621986.1"/>
    </source>
</evidence>
<feature type="domain" description="Kazal-like" evidence="7">
    <location>
        <begin position="23"/>
        <end position="77"/>
    </location>
</feature>
<evidence type="ECO:0000256" key="5">
    <source>
        <dbReference type="ARBA" id="ARBA00023157"/>
    </source>
</evidence>
<feature type="signal peptide" evidence="6">
    <location>
        <begin position="1"/>
        <end position="18"/>
    </location>
</feature>
<sequence>MFIRSVFLVLCLATLAWTAALPADGKMDCSQFFLPICTREYEPVCGSDGTTYSNPCMLCLHNFEKADSVLMARSGEC</sequence>
<accession>A0A6J2USA3</accession>
<comment type="subcellular location">
    <subcellularLocation>
        <location evidence="1">Secreted</location>
    </subcellularLocation>
</comment>
<protein>
    <submittedName>
        <fullName evidence="9">Trypsin inhibitor ClTI-1</fullName>
    </submittedName>
</protein>
<dbReference type="GeneID" id="115805517"/>
<dbReference type="InterPro" id="IPR036058">
    <property type="entry name" value="Kazal_dom_sf"/>
</dbReference>
<dbReference type="PROSITE" id="PS00282">
    <property type="entry name" value="KAZAL_1"/>
    <property type="match status" value="1"/>
</dbReference>
<dbReference type="GO" id="GO:0005576">
    <property type="term" value="C:extracellular region"/>
    <property type="evidence" value="ECO:0007669"/>
    <property type="project" value="UniProtKB-SubCell"/>
</dbReference>
<dbReference type="Gene3D" id="3.30.60.30">
    <property type="match status" value="1"/>
</dbReference>
<evidence type="ECO:0000256" key="1">
    <source>
        <dbReference type="ARBA" id="ARBA00004613"/>
    </source>
</evidence>
<keyword evidence="5" id="KW-1015">Disulfide bond</keyword>
<dbReference type="InterPro" id="IPR002350">
    <property type="entry name" value="Kazal_dom"/>
</dbReference>
<dbReference type="Pfam" id="PF00050">
    <property type="entry name" value="Kazal_1"/>
    <property type="match status" value="1"/>
</dbReference>
<keyword evidence="8" id="KW-1185">Reference proteome</keyword>
<evidence type="ECO:0000256" key="4">
    <source>
        <dbReference type="ARBA" id="ARBA00022900"/>
    </source>
</evidence>
<dbReference type="OrthoDB" id="126772at2759"/>
<dbReference type="Proteomes" id="UP000504632">
    <property type="component" value="Chromosome 2"/>
</dbReference>
<dbReference type="SMART" id="SM00280">
    <property type="entry name" value="KAZAL"/>
    <property type="match status" value="1"/>
</dbReference>
<evidence type="ECO:0000259" key="7">
    <source>
        <dbReference type="PROSITE" id="PS51465"/>
    </source>
</evidence>
<dbReference type="AlphaFoldDB" id="A0A6J2USA3"/>
<evidence type="ECO:0000256" key="6">
    <source>
        <dbReference type="SAM" id="SignalP"/>
    </source>
</evidence>
<dbReference type="InParanoid" id="A0A6J2USA3"/>
<dbReference type="InterPro" id="IPR001239">
    <property type="entry name" value="Prot_inh_Kazal-m"/>
</dbReference>
<dbReference type="FunCoup" id="A0A6J2USA3">
    <property type="interactions" value="305"/>
</dbReference>
<name>A0A6J2USA3_CHACN</name>
<evidence type="ECO:0000256" key="2">
    <source>
        <dbReference type="ARBA" id="ARBA00022525"/>
    </source>
</evidence>
<dbReference type="GO" id="GO:0004867">
    <property type="term" value="F:serine-type endopeptidase inhibitor activity"/>
    <property type="evidence" value="ECO:0007669"/>
    <property type="project" value="UniProtKB-KW"/>
</dbReference>
<feature type="chain" id="PRO_5026946015" evidence="6">
    <location>
        <begin position="19"/>
        <end position="77"/>
    </location>
</feature>
<evidence type="ECO:0000256" key="3">
    <source>
        <dbReference type="ARBA" id="ARBA00022690"/>
    </source>
</evidence>
<proteinExistence type="predicted"/>
<keyword evidence="4" id="KW-0722">Serine protease inhibitor</keyword>
<keyword evidence="2" id="KW-0964">Secreted</keyword>
<keyword evidence="3" id="KW-0646">Protease inhibitor</keyword>